<name>A0A411PKW9_9GAMM</name>
<keyword evidence="1" id="KW-0472">Membrane</keyword>
<dbReference type="OrthoDB" id="653763at2"/>
<evidence type="ECO:0000313" key="2">
    <source>
        <dbReference type="EMBL" id="QBF84170.1"/>
    </source>
</evidence>
<feature type="transmembrane region" description="Helical" evidence="1">
    <location>
        <begin position="97"/>
        <end position="118"/>
    </location>
</feature>
<proteinExistence type="predicted"/>
<feature type="transmembrane region" description="Helical" evidence="1">
    <location>
        <begin position="6"/>
        <end position="23"/>
    </location>
</feature>
<dbReference type="EMBL" id="CP036200">
    <property type="protein sequence ID" value="QBF84170.1"/>
    <property type="molecule type" value="Genomic_DNA"/>
</dbReference>
<feature type="transmembrane region" description="Helical" evidence="1">
    <location>
        <begin position="30"/>
        <end position="51"/>
    </location>
</feature>
<keyword evidence="1" id="KW-1133">Transmembrane helix</keyword>
<accession>A0A411PKW9</accession>
<keyword evidence="1" id="KW-0812">Transmembrane</keyword>
<evidence type="ECO:0000313" key="3">
    <source>
        <dbReference type="Proteomes" id="UP000291106"/>
    </source>
</evidence>
<dbReference type="InterPro" id="IPR008537">
    <property type="entry name" value="DUF819"/>
</dbReference>
<dbReference type="KEGG" id="smai:EXU30_16955"/>
<gene>
    <name evidence="2" type="ORF">EXU30_16955</name>
</gene>
<organism evidence="2 3">
    <name type="scientific">Shewanella maritima</name>
    <dbReference type="NCBI Taxonomy" id="2520507"/>
    <lineage>
        <taxon>Bacteria</taxon>
        <taxon>Pseudomonadati</taxon>
        <taxon>Pseudomonadota</taxon>
        <taxon>Gammaproteobacteria</taxon>
        <taxon>Alteromonadales</taxon>
        <taxon>Shewanellaceae</taxon>
        <taxon>Shewanella</taxon>
    </lineage>
</organism>
<dbReference type="AlphaFoldDB" id="A0A411PKW9"/>
<keyword evidence="3" id="KW-1185">Reference proteome</keyword>
<dbReference type="Pfam" id="PF05684">
    <property type="entry name" value="DUF819"/>
    <property type="match status" value="1"/>
</dbReference>
<reference evidence="2 3" key="1">
    <citation type="submission" date="2019-02" db="EMBL/GenBank/DDBJ databases">
        <title>Shewanella sp. D4-2 isolated from Dokdo Island.</title>
        <authorList>
            <person name="Baek K."/>
        </authorList>
    </citation>
    <scope>NUCLEOTIDE SEQUENCE [LARGE SCALE GENOMIC DNA]</scope>
    <source>
        <strain evidence="2 3">D4-2</strain>
    </source>
</reference>
<evidence type="ECO:0000256" key="1">
    <source>
        <dbReference type="SAM" id="Phobius"/>
    </source>
</evidence>
<feature type="transmembrane region" description="Helical" evidence="1">
    <location>
        <begin position="71"/>
        <end position="90"/>
    </location>
</feature>
<dbReference type="Proteomes" id="UP000291106">
    <property type="component" value="Chromosome"/>
</dbReference>
<sequence length="154" mass="16615">MVITQDPIIVGLLAALIGAVFYASKSTHPYLVKFFKIFPVMVVCYVLPSLLNTFEVVDSSNSSLNQVSSNYLMPACLTLLIISVDLKAILLLGPKIVALFLIGSFGVIIGGPLTLWIMSHIAPEHLQWQGAGAAWKGMATLAGNWVGALQTNWQ</sequence>
<protein>
    <submittedName>
        <fullName evidence="2">DUF819 family protein</fullName>
    </submittedName>
</protein>